<name>A0ACB9N232_BAUVA</name>
<proteinExistence type="predicted"/>
<keyword evidence="2" id="KW-1185">Reference proteome</keyword>
<evidence type="ECO:0000313" key="2">
    <source>
        <dbReference type="Proteomes" id="UP000828941"/>
    </source>
</evidence>
<organism evidence="1 2">
    <name type="scientific">Bauhinia variegata</name>
    <name type="common">Purple orchid tree</name>
    <name type="synonym">Phanera variegata</name>
    <dbReference type="NCBI Taxonomy" id="167791"/>
    <lineage>
        <taxon>Eukaryota</taxon>
        <taxon>Viridiplantae</taxon>
        <taxon>Streptophyta</taxon>
        <taxon>Embryophyta</taxon>
        <taxon>Tracheophyta</taxon>
        <taxon>Spermatophyta</taxon>
        <taxon>Magnoliopsida</taxon>
        <taxon>eudicotyledons</taxon>
        <taxon>Gunneridae</taxon>
        <taxon>Pentapetalae</taxon>
        <taxon>rosids</taxon>
        <taxon>fabids</taxon>
        <taxon>Fabales</taxon>
        <taxon>Fabaceae</taxon>
        <taxon>Cercidoideae</taxon>
        <taxon>Cercideae</taxon>
        <taxon>Bauhiniinae</taxon>
        <taxon>Bauhinia</taxon>
    </lineage>
</organism>
<gene>
    <name evidence="1" type="ORF">L6164_020991</name>
</gene>
<evidence type="ECO:0000313" key="1">
    <source>
        <dbReference type="EMBL" id="KAI4328655.1"/>
    </source>
</evidence>
<accession>A0ACB9N232</accession>
<sequence>MGNWSSCAETCQEILWPYRITRYIGDIAYELALLPGCQIHAVFHASLLKPYTGSTDIQPLPLPMQAHLPQPILQPLVVLDHNSATDQILVQWQGLYLEDSTWEDLMLFKQTYPNFHLEDKVLLDRGGADRYEDGPEVDDQDPNEKAIH</sequence>
<protein>
    <submittedName>
        <fullName evidence="1">Uncharacterized protein</fullName>
    </submittedName>
</protein>
<dbReference type="EMBL" id="CM039433">
    <property type="protein sequence ID" value="KAI4328655.1"/>
    <property type="molecule type" value="Genomic_DNA"/>
</dbReference>
<reference evidence="1 2" key="1">
    <citation type="journal article" date="2022" name="DNA Res.">
        <title>Chromosomal-level genome assembly of the orchid tree Bauhinia variegata (Leguminosae; Cercidoideae) supports the allotetraploid origin hypothesis of Bauhinia.</title>
        <authorList>
            <person name="Zhong Y."/>
            <person name="Chen Y."/>
            <person name="Zheng D."/>
            <person name="Pang J."/>
            <person name="Liu Y."/>
            <person name="Luo S."/>
            <person name="Meng S."/>
            <person name="Qian L."/>
            <person name="Wei D."/>
            <person name="Dai S."/>
            <person name="Zhou R."/>
        </authorList>
    </citation>
    <scope>NUCLEOTIDE SEQUENCE [LARGE SCALE GENOMIC DNA]</scope>
    <source>
        <strain evidence="1">BV-YZ2020</strain>
    </source>
</reference>
<comment type="caution">
    <text evidence="1">The sequence shown here is derived from an EMBL/GenBank/DDBJ whole genome shotgun (WGS) entry which is preliminary data.</text>
</comment>
<dbReference type="Proteomes" id="UP000828941">
    <property type="component" value="Chromosome 8"/>
</dbReference>